<name>A0ACD5Z000_AVESA</name>
<evidence type="ECO:0000313" key="2">
    <source>
        <dbReference type="Proteomes" id="UP001732700"/>
    </source>
</evidence>
<reference evidence="1" key="2">
    <citation type="submission" date="2025-09" db="UniProtKB">
        <authorList>
            <consortium name="EnsemblPlants"/>
        </authorList>
    </citation>
    <scope>IDENTIFICATION</scope>
</reference>
<accession>A0ACD5Z000</accession>
<dbReference type="Proteomes" id="UP001732700">
    <property type="component" value="Chromosome 6A"/>
</dbReference>
<proteinExistence type="predicted"/>
<protein>
    <submittedName>
        <fullName evidence="1">Uncharacterized protein</fullName>
    </submittedName>
</protein>
<evidence type="ECO:0000313" key="1">
    <source>
        <dbReference type="EnsemblPlants" id="AVESA.00010b.r2.6AG1071960.1.CDS"/>
    </source>
</evidence>
<organism evidence="1 2">
    <name type="scientific">Avena sativa</name>
    <name type="common">Oat</name>
    <dbReference type="NCBI Taxonomy" id="4498"/>
    <lineage>
        <taxon>Eukaryota</taxon>
        <taxon>Viridiplantae</taxon>
        <taxon>Streptophyta</taxon>
        <taxon>Embryophyta</taxon>
        <taxon>Tracheophyta</taxon>
        <taxon>Spermatophyta</taxon>
        <taxon>Magnoliopsida</taxon>
        <taxon>Liliopsida</taxon>
        <taxon>Poales</taxon>
        <taxon>Poaceae</taxon>
        <taxon>BOP clade</taxon>
        <taxon>Pooideae</taxon>
        <taxon>Poodae</taxon>
        <taxon>Poeae</taxon>
        <taxon>Poeae Chloroplast Group 1 (Aveneae type)</taxon>
        <taxon>Aveninae</taxon>
        <taxon>Avena</taxon>
    </lineage>
</organism>
<keyword evidence="2" id="KW-1185">Reference proteome</keyword>
<sequence length="258" mass="27748">MGSTTAAVPEVALPSGNARPMPAIGMGTSKYPLVHETTRDAVLAAMEVGFRHFDTAALYGSEPPLGEAVAEGVRRGLVASREEVFITSKLWCTRCHPGLVLPSLRESLQKLQVEYVDLYLIHLPVSLKPGPTAFPAKREDAVPFDFEGVWRGMEECHRLGLAKAIGVSNFTTGHLDKILAAATVPPAVNQVEMNPAWQQRKLRAYCAEKGIHVAAYSPLGGQRWSGSGGNAVLESEVLAEIAKARGKSIAQVRTPADR</sequence>
<dbReference type="EnsemblPlants" id="AVESA.00010b.r2.6AG1071960.1">
    <property type="protein sequence ID" value="AVESA.00010b.r2.6AG1071960.1.CDS"/>
    <property type="gene ID" value="AVESA.00010b.r2.6AG1071960"/>
</dbReference>
<reference evidence="1" key="1">
    <citation type="submission" date="2021-05" db="EMBL/GenBank/DDBJ databases">
        <authorList>
            <person name="Scholz U."/>
            <person name="Mascher M."/>
            <person name="Fiebig A."/>
        </authorList>
    </citation>
    <scope>NUCLEOTIDE SEQUENCE [LARGE SCALE GENOMIC DNA]</scope>
</reference>